<gene>
    <name evidence="4" type="ORF">A1019T_00556</name>
</gene>
<dbReference type="GO" id="GO:0042834">
    <property type="term" value="F:peptidoglycan binding"/>
    <property type="evidence" value="ECO:0007669"/>
    <property type="project" value="InterPro"/>
</dbReference>
<evidence type="ECO:0000313" key="4">
    <source>
        <dbReference type="EMBL" id="SJM36595.1"/>
    </source>
</evidence>
<dbReference type="STRING" id="1945520.A1019T_00556"/>
<feature type="compositionally biased region" description="Low complexity" evidence="1">
    <location>
        <begin position="169"/>
        <end position="198"/>
    </location>
</feature>
<dbReference type="InterPro" id="IPR036680">
    <property type="entry name" value="SPOR-like_sf"/>
</dbReference>
<keyword evidence="5" id="KW-1185">Reference proteome</keyword>
<proteinExistence type="predicted"/>
<keyword evidence="2" id="KW-1133">Transmembrane helix</keyword>
<reference evidence="5" key="1">
    <citation type="submission" date="2017-02" db="EMBL/GenBank/DDBJ databases">
        <authorList>
            <person name="Mornico D."/>
        </authorList>
    </citation>
    <scope>NUCLEOTIDE SEQUENCE [LARGE SCALE GENOMIC DNA]</scope>
</reference>
<sequence length="277" mass="30323">MLAKRPKGKGTVERHQSGGAASLLWMFVGAVITIMCILVLYLWNPFDIGAETKVEKRTVEPINQPKSETNDFEFYDLLPDQEMISLPDEAVFIEDEPSTSTGDLQPDVVLTQPTTEPRDRDNSIRNTENLGISEDRTINPVPNQQAPSGEQEIVIVEEEGTYDDPIPEANQGANNQGAAARGSKSNNAAQAAAKPAPAKPSYILQINSFSSAEEADKRRAQVLMAGVDAHVVKNKLSNGQVVYQVVSPTITNRQNVMAAQQRLQNNGIDSLVVEQRR</sequence>
<dbReference type="InterPro" id="IPR007730">
    <property type="entry name" value="SPOR-like_dom"/>
</dbReference>
<dbReference type="Proteomes" id="UP000188169">
    <property type="component" value="Unassembled WGS sequence"/>
</dbReference>
<evidence type="ECO:0000256" key="1">
    <source>
        <dbReference type="SAM" id="MobiDB-lite"/>
    </source>
</evidence>
<keyword evidence="2" id="KW-0812">Transmembrane</keyword>
<evidence type="ECO:0000313" key="5">
    <source>
        <dbReference type="Proteomes" id="UP000188169"/>
    </source>
</evidence>
<dbReference type="RefSeq" id="WP_077447996.1">
    <property type="nucleotide sequence ID" value="NZ_FUGD01000051.1"/>
</dbReference>
<dbReference type="EMBL" id="FUGD01000051">
    <property type="protein sequence ID" value="SJM36595.1"/>
    <property type="molecule type" value="Genomic_DNA"/>
</dbReference>
<evidence type="ECO:0000256" key="2">
    <source>
        <dbReference type="SAM" id="Phobius"/>
    </source>
</evidence>
<accession>A0A1R4EDL6</accession>
<organism evidence="4 5">
    <name type="scientific">Psychrobacter pasteurii</name>
    <dbReference type="NCBI Taxonomy" id="1945520"/>
    <lineage>
        <taxon>Bacteria</taxon>
        <taxon>Pseudomonadati</taxon>
        <taxon>Pseudomonadota</taxon>
        <taxon>Gammaproteobacteria</taxon>
        <taxon>Moraxellales</taxon>
        <taxon>Moraxellaceae</taxon>
        <taxon>Psychrobacter</taxon>
    </lineage>
</organism>
<feature type="transmembrane region" description="Helical" evidence="2">
    <location>
        <begin position="21"/>
        <end position="43"/>
    </location>
</feature>
<evidence type="ECO:0000259" key="3">
    <source>
        <dbReference type="PROSITE" id="PS51724"/>
    </source>
</evidence>
<feature type="region of interest" description="Disordered" evidence="1">
    <location>
        <begin position="97"/>
        <end position="149"/>
    </location>
</feature>
<dbReference type="PROSITE" id="PS51724">
    <property type="entry name" value="SPOR"/>
    <property type="match status" value="1"/>
</dbReference>
<dbReference type="Gene3D" id="3.30.70.1070">
    <property type="entry name" value="Sporulation related repeat"/>
    <property type="match status" value="1"/>
</dbReference>
<feature type="domain" description="SPOR" evidence="3">
    <location>
        <begin position="196"/>
        <end position="276"/>
    </location>
</feature>
<dbReference type="AlphaFoldDB" id="A0A1R4EDL6"/>
<name>A0A1R4EDL6_9GAMM</name>
<dbReference type="OrthoDB" id="8558195at2"/>
<keyword evidence="2" id="KW-0472">Membrane</keyword>
<dbReference type="SUPFAM" id="SSF110997">
    <property type="entry name" value="Sporulation related repeat"/>
    <property type="match status" value="1"/>
</dbReference>
<dbReference type="Pfam" id="PF05036">
    <property type="entry name" value="SPOR"/>
    <property type="match status" value="1"/>
</dbReference>
<feature type="region of interest" description="Disordered" evidence="1">
    <location>
        <begin position="165"/>
        <end position="198"/>
    </location>
</feature>
<protein>
    <submittedName>
        <fullName evidence="4">Sporulation related domain protein</fullName>
    </submittedName>
</protein>